<dbReference type="EMBL" id="LFJN01000054">
    <property type="protein sequence ID" value="KPI34661.1"/>
    <property type="molecule type" value="Genomic_DNA"/>
</dbReference>
<dbReference type="Gene3D" id="3.40.50.1820">
    <property type="entry name" value="alpha/beta hydrolase"/>
    <property type="match status" value="1"/>
</dbReference>
<dbReference type="RefSeq" id="XP_017994624.1">
    <property type="nucleotide sequence ID" value="XM_018140500.1"/>
</dbReference>
<keyword evidence="2" id="KW-0560">Oxidoreductase</keyword>
<dbReference type="AlphaFoldDB" id="A0A0N0NHG4"/>
<keyword evidence="2" id="KW-0575">Peroxidase</keyword>
<dbReference type="InterPro" id="IPR050471">
    <property type="entry name" value="AB_hydrolase"/>
</dbReference>
<sequence length="325" mass="35334">MPSIVSPVDGARLFYTDYRPSATGSDESASPAFSPADLRTAAIPRDFTLVFLHGWPFSSEMYTHLTLPLSQNHHDRCIAPDRRGFGRSEWTGPKDAGEITYETFAHDTVAILDAANITGDWAWVAASMGPGESVLAQEILDRAEVGSKLQRLGAACKGFLWLGPSLPYPLKSDANPTAPGREVWDSILGGFRADRVGFVKVAIDGVFGSRKEMGLDIELPPTKIEYFEHIIRQADALAVERCPIIITGKDFSENLRGLNKRVLVLHGDGDQGMPASASALLIKDLVPNGLCEVKIYEKAAHGLFLTHADKVMEDLLQFIVSVSAA</sequence>
<name>A0A0N0NHG4_9EURO</name>
<dbReference type="VEuPathDB" id="FungiDB:AB675_11635"/>
<reference evidence="2 3" key="1">
    <citation type="submission" date="2015-06" db="EMBL/GenBank/DDBJ databases">
        <title>Draft genome of the ant-associated black yeast Phialophora attae CBS 131958.</title>
        <authorList>
            <person name="Moreno L.F."/>
            <person name="Stielow B.J."/>
            <person name="de Hoog S."/>
            <person name="Vicente V.A."/>
            <person name="Weiss V.A."/>
            <person name="de Vries M."/>
            <person name="Cruz L.M."/>
            <person name="Souza E.M."/>
        </authorList>
    </citation>
    <scope>NUCLEOTIDE SEQUENCE [LARGE SCALE GENOMIC DNA]</scope>
    <source>
        <strain evidence="2 3">CBS 131958</strain>
    </source>
</reference>
<evidence type="ECO:0000313" key="3">
    <source>
        <dbReference type="Proteomes" id="UP000038010"/>
    </source>
</evidence>
<dbReference type="OrthoDB" id="408373at2759"/>
<evidence type="ECO:0000313" key="2">
    <source>
        <dbReference type="EMBL" id="KPI34661.1"/>
    </source>
</evidence>
<comment type="caution">
    <text evidence="2">The sequence shown here is derived from an EMBL/GenBank/DDBJ whole genome shotgun (WGS) entry which is preliminary data.</text>
</comment>
<organism evidence="2 3">
    <name type="scientific">Cyphellophora attinorum</name>
    <dbReference type="NCBI Taxonomy" id="1664694"/>
    <lineage>
        <taxon>Eukaryota</taxon>
        <taxon>Fungi</taxon>
        <taxon>Dikarya</taxon>
        <taxon>Ascomycota</taxon>
        <taxon>Pezizomycotina</taxon>
        <taxon>Eurotiomycetes</taxon>
        <taxon>Chaetothyriomycetidae</taxon>
        <taxon>Chaetothyriales</taxon>
        <taxon>Cyphellophoraceae</taxon>
        <taxon>Cyphellophora</taxon>
    </lineage>
</organism>
<protein>
    <submittedName>
        <fullName evidence="2">Non-heme chloroperoxidase</fullName>
    </submittedName>
</protein>
<keyword evidence="3" id="KW-1185">Reference proteome</keyword>
<evidence type="ECO:0000259" key="1">
    <source>
        <dbReference type="Pfam" id="PF12697"/>
    </source>
</evidence>
<accession>A0A0N0NHG4</accession>
<dbReference type="InterPro" id="IPR029058">
    <property type="entry name" value="AB_hydrolase_fold"/>
</dbReference>
<dbReference type="Pfam" id="PF12697">
    <property type="entry name" value="Abhydrolase_6"/>
    <property type="match status" value="1"/>
</dbReference>
<dbReference type="InterPro" id="IPR000073">
    <property type="entry name" value="AB_hydrolase_1"/>
</dbReference>
<dbReference type="GeneID" id="28732381"/>
<dbReference type="Proteomes" id="UP000038010">
    <property type="component" value="Unassembled WGS sequence"/>
</dbReference>
<dbReference type="SUPFAM" id="SSF53474">
    <property type="entry name" value="alpha/beta-Hydrolases"/>
    <property type="match status" value="1"/>
</dbReference>
<dbReference type="PANTHER" id="PTHR43433:SF3">
    <property type="entry name" value="NON-HEME CHLOROPEROXIDASE"/>
    <property type="match status" value="1"/>
</dbReference>
<dbReference type="PANTHER" id="PTHR43433">
    <property type="entry name" value="HYDROLASE, ALPHA/BETA FOLD FAMILY PROTEIN"/>
    <property type="match status" value="1"/>
</dbReference>
<feature type="domain" description="AB hydrolase-1" evidence="1">
    <location>
        <begin position="49"/>
        <end position="312"/>
    </location>
</feature>
<proteinExistence type="predicted"/>
<dbReference type="GO" id="GO:0004601">
    <property type="term" value="F:peroxidase activity"/>
    <property type="evidence" value="ECO:0007669"/>
    <property type="project" value="UniProtKB-KW"/>
</dbReference>
<gene>
    <name evidence="2" type="ORF">AB675_11635</name>
</gene>